<comment type="caution">
    <text evidence="1">The sequence shown here is derived from an EMBL/GenBank/DDBJ whole genome shotgun (WGS) entry which is preliminary data.</text>
</comment>
<protein>
    <submittedName>
        <fullName evidence="1">Uncharacterized protein</fullName>
    </submittedName>
</protein>
<sequence length="67" mass="7489">MSRIRGKLAIIRDNVGKILDVQKRGEEMPEKVVAGQFASVKFPVIKRGIIDDQGNVIPQSEEDKPDQ</sequence>
<accession>A0A0F9LYF0</accession>
<organism evidence="1">
    <name type="scientific">marine sediment metagenome</name>
    <dbReference type="NCBI Taxonomy" id="412755"/>
    <lineage>
        <taxon>unclassified sequences</taxon>
        <taxon>metagenomes</taxon>
        <taxon>ecological metagenomes</taxon>
    </lineage>
</organism>
<gene>
    <name evidence="1" type="ORF">LCGC14_1140210</name>
</gene>
<evidence type="ECO:0000313" key="1">
    <source>
        <dbReference type="EMBL" id="KKN00195.1"/>
    </source>
</evidence>
<name>A0A0F9LYF0_9ZZZZ</name>
<dbReference type="EMBL" id="LAZR01005404">
    <property type="protein sequence ID" value="KKN00195.1"/>
    <property type="molecule type" value="Genomic_DNA"/>
</dbReference>
<proteinExistence type="predicted"/>
<dbReference type="AlphaFoldDB" id="A0A0F9LYF0"/>
<reference evidence="1" key="1">
    <citation type="journal article" date="2015" name="Nature">
        <title>Complex archaea that bridge the gap between prokaryotes and eukaryotes.</title>
        <authorList>
            <person name="Spang A."/>
            <person name="Saw J.H."/>
            <person name="Jorgensen S.L."/>
            <person name="Zaremba-Niedzwiedzka K."/>
            <person name="Martijn J."/>
            <person name="Lind A.E."/>
            <person name="van Eijk R."/>
            <person name="Schleper C."/>
            <person name="Guy L."/>
            <person name="Ettema T.J."/>
        </authorList>
    </citation>
    <scope>NUCLEOTIDE SEQUENCE</scope>
</reference>